<feature type="transmembrane region" description="Helical" evidence="1">
    <location>
        <begin position="12"/>
        <end position="34"/>
    </location>
</feature>
<feature type="non-terminal residue" evidence="2">
    <location>
        <position position="60"/>
    </location>
</feature>
<sequence length="60" mass="6863">MNFVMNVQGVLLRIKLAAPDASLLAVFCSMVILWHMTRTMVPTQIYNHLLRGKGTYQEIQ</sequence>
<dbReference type="EMBL" id="ASHM01025443">
    <property type="protein sequence ID" value="PNX73036.1"/>
    <property type="molecule type" value="Genomic_DNA"/>
</dbReference>
<reference evidence="2 3" key="1">
    <citation type="journal article" date="2014" name="Am. J. Bot.">
        <title>Genome assembly and annotation for red clover (Trifolium pratense; Fabaceae).</title>
        <authorList>
            <person name="Istvanek J."/>
            <person name="Jaros M."/>
            <person name="Krenek A."/>
            <person name="Repkova J."/>
        </authorList>
    </citation>
    <scope>NUCLEOTIDE SEQUENCE [LARGE SCALE GENOMIC DNA]</scope>
    <source>
        <strain evidence="3">cv. Tatra</strain>
        <tissue evidence="2">Young leaves</tissue>
    </source>
</reference>
<reference evidence="2 3" key="2">
    <citation type="journal article" date="2017" name="Front. Plant Sci.">
        <title>Gene Classification and Mining of Molecular Markers Useful in Red Clover (Trifolium pratense) Breeding.</title>
        <authorList>
            <person name="Istvanek J."/>
            <person name="Dluhosova J."/>
            <person name="Dluhos P."/>
            <person name="Patkova L."/>
            <person name="Nedelnik J."/>
            <person name="Repkova J."/>
        </authorList>
    </citation>
    <scope>NUCLEOTIDE SEQUENCE [LARGE SCALE GENOMIC DNA]</scope>
    <source>
        <strain evidence="3">cv. Tatra</strain>
        <tissue evidence="2">Young leaves</tissue>
    </source>
</reference>
<proteinExistence type="predicted"/>
<evidence type="ECO:0000256" key="1">
    <source>
        <dbReference type="SAM" id="Phobius"/>
    </source>
</evidence>
<evidence type="ECO:0000313" key="2">
    <source>
        <dbReference type="EMBL" id="PNX73036.1"/>
    </source>
</evidence>
<keyword evidence="1" id="KW-1133">Transmembrane helix</keyword>
<evidence type="ECO:0000313" key="3">
    <source>
        <dbReference type="Proteomes" id="UP000236291"/>
    </source>
</evidence>
<organism evidence="2 3">
    <name type="scientific">Trifolium pratense</name>
    <name type="common">Red clover</name>
    <dbReference type="NCBI Taxonomy" id="57577"/>
    <lineage>
        <taxon>Eukaryota</taxon>
        <taxon>Viridiplantae</taxon>
        <taxon>Streptophyta</taxon>
        <taxon>Embryophyta</taxon>
        <taxon>Tracheophyta</taxon>
        <taxon>Spermatophyta</taxon>
        <taxon>Magnoliopsida</taxon>
        <taxon>eudicotyledons</taxon>
        <taxon>Gunneridae</taxon>
        <taxon>Pentapetalae</taxon>
        <taxon>rosids</taxon>
        <taxon>fabids</taxon>
        <taxon>Fabales</taxon>
        <taxon>Fabaceae</taxon>
        <taxon>Papilionoideae</taxon>
        <taxon>50 kb inversion clade</taxon>
        <taxon>NPAAA clade</taxon>
        <taxon>Hologalegina</taxon>
        <taxon>IRL clade</taxon>
        <taxon>Trifolieae</taxon>
        <taxon>Trifolium</taxon>
    </lineage>
</organism>
<accession>A0A2K3L3E1</accession>
<protein>
    <submittedName>
        <fullName evidence="2">Uncharacterized protein</fullName>
    </submittedName>
</protein>
<name>A0A2K3L3E1_TRIPR</name>
<comment type="caution">
    <text evidence="2">The sequence shown here is derived from an EMBL/GenBank/DDBJ whole genome shotgun (WGS) entry which is preliminary data.</text>
</comment>
<dbReference type="Proteomes" id="UP000236291">
    <property type="component" value="Unassembled WGS sequence"/>
</dbReference>
<dbReference type="AlphaFoldDB" id="A0A2K3L3E1"/>
<gene>
    <name evidence="2" type="ORF">L195_g028934</name>
</gene>
<keyword evidence="1" id="KW-0472">Membrane</keyword>
<keyword evidence="1" id="KW-0812">Transmembrane</keyword>